<proteinExistence type="predicted"/>
<organism evidence="2">
    <name type="scientific">uncultured Caudovirales phage</name>
    <dbReference type="NCBI Taxonomy" id="2100421"/>
    <lineage>
        <taxon>Viruses</taxon>
        <taxon>Duplodnaviria</taxon>
        <taxon>Heunggongvirae</taxon>
        <taxon>Uroviricota</taxon>
        <taxon>Caudoviricetes</taxon>
        <taxon>Peduoviridae</taxon>
        <taxon>Maltschvirus</taxon>
        <taxon>Maltschvirus maltsch</taxon>
    </lineage>
</organism>
<feature type="compositionally biased region" description="Basic and acidic residues" evidence="1">
    <location>
        <begin position="104"/>
        <end position="126"/>
    </location>
</feature>
<feature type="region of interest" description="Disordered" evidence="1">
    <location>
        <begin position="96"/>
        <end position="136"/>
    </location>
</feature>
<evidence type="ECO:0000256" key="1">
    <source>
        <dbReference type="SAM" id="MobiDB-lite"/>
    </source>
</evidence>
<sequence>MFSYQFHIRDYLTKTRHLSPIEDLAYRRLLDTYYTEEQPLPSSPEQCARLIAMREYASEVGAVLSEFFTPTETGWTNERCDYELVKYHSKADSARKANTKRWGSKTDLKTDLKSDADQIPTREPKNPRTKKPTPLASEVGGFDTFWAAYPKKVAKPEAKKAWTNLKPDQELIARILTALTETKRTPDWTREQGRFVPHPSTWINQQRWEDELSTAESGSFDWEKELKGAL</sequence>
<protein>
    <recommendedName>
        <fullName evidence="3">DUF1376 domain-containing protein</fullName>
    </recommendedName>
</protein>
<reference evidence="2" key="1">
    <citation type="submission" date="2020-05" db="EMBL/GenBank/DDBJ databases">
        <authorList>
            <person name="Chiriac C."/>
            <person name="Salcher M."/>
            <person name="Ghai R."/>
            <person name="Kavagutti S V."/>
        </authorList>
    </citation>
    <scope>NUCLEOTIDE SEQUENCE</scope>
</reference>
<accession>A0A6J5RUJ6</accession>
<dbReference type="EMBL" id="LR797250">
    <property type="protein sequence ID" value="CAB4195614.1"/>
    <property type="molecule type" value="Genomic_DNA"/>
</dbReference>
<name>A0A6J5RUJ6_9CAUD</name>
<gene>
    <name evidence="2" type="ORF">UFOVP1298_30</name>
</gene>
<dbReference type="InterPro" id="IPR010781">
    <property type="entry name" value="DUF1376"/>
</dbReference>
<evidence type="ECO:0000313" key="2">
    <source>
        <dbReference type="EMBL" id="CAB4195614.1"/>
    </source>
</evidence>
<evidence type="ECO:0008006" key="3">
    <source>
        <dbReference type="Google" id="ProtNLM"/>
    </source>
</evidence>
<dbReference type="Pfam" id="PF07120">
    <property type="entry name" value="DUF1376"/>
    <property type="match status" value="1"/>
</dbReference>